<dbReference type="Proteomes" id="UP001176961">
    <property type="component" value="Unassembled WGS sequence"/>
</dbReference>
<proteinExistence type="predicted"/>
<evidence type="ECO:0000313" key="1">
    <source>
        <dbReference type="EMBL" id="CAJ0609636.1"/>
    </source>
</evidence>
<keyword evidence="2" id="KW-1185">Reference proteome</keyword>
<gene>
    <name evidence="1" type="ORF">CYNAS_LOCUS21619</name>
</gene>
<accession>A0AA36MEK2</accession>
<comment type="caution">
    <text evidence="1">The sequence shown here is derived from an EMBL/GenBank/DDBJ whole genome shotgun (WGS) entry which is preliminary data.</text>
</comment>
<reference evidence="1" key="1">
    <citation type="submission" date="2023-07" db="EMBL/GenBank/DDBJ databases">
        <authorList>
            <consortium name="CYATHOMIX"/>
        </authorList>
    </citation>
    <scope>NUCLEOTIDE SEQUENCE</scope>
    <source>
        <strain evidence="1">N/A</strain>
    </source>
</reference>
<name>A0AA36MEK2_CYLNA</name>
<dbReference type="EMBL" id="CATQJL010000326">
    <property type="protein sequence ID" value="CAJ0609636.1"/>
    <property type="molecule type" value="Genomic_DNA"/>
</dbReference>
<protein>
    <submittedName>
        <fullName evidence="1">Uncharacterized protein</fullName>
    </submittedName>
</protein>
<dbReference type="Pfam" id="PF21010">
    <property type="entry name" value="HA2_C"/>
    <property type="match status" value="1"/>
</dbReference>
<dbReference type="AlphaFoldDB" id="A0AA36MEK2"/>
<evidence type="ECO:0000313" key="2">
    <source>
        <dbReference type="Proteomes" id="UP001176961"/>
    </source>
</evidence>
<dbReference type="Gene3D" id="1.20.120.1080">
    <property type="match status" value="1"/>
</dbReference>
<sequence>MAEFPLVPQMAKILITSAELNCSNEILSITAMLSVPRGLVDQMKWMKRRHDLHTSMIAGSLFRFCPFSDLYLLHRSQDTRFDQVYS</sequence>
<organism evidence="1 2">
    <name type="scientific">Cylicocyclus nassatus</name>
    <name type="common">Nematode worm</name>
    <dbReference type="NCBI Taxonomy" id="53992"/>
    <lineage>
        <taxon>Eukaryota</taxon>
        <taxon>Metazoa</taxon>
        <taxon>Ecdysozoa</taxon>
        <taxon>Nematoda</taxon>
        <taxon>Chromadorea</taxon>
        <taxon>Rhabditida</taxon>
        <taxon>Rhabditina</taxon>
        <taxon>Rhabditomorpha</taxon>
        <taxon>Strongyloidea</taxon>
        <taxon>Strongylidae</taxon>
        <taxon>Cylicocyclus</taxon>
    </lineage>
</organism>